<name>A0ABR1W5P0_9PEZI</name>
<comment type="caution">
    <text evidence="1">The sequence shown here is derived from an EMBL/GenBank/DDBJ whole genome shotgun (WGS) entry which is preliminary data.</text>
</comment>
<protein>
    <submittedName>
        <fullName evidence="1">Uncharacterized protein</fullName>
    </submittedName>
</protein>
<reference evidence="1 2" key="1">
    <citation type="submission" date="2023-01" db="EMBL/GenBank/DDBJ databases">
        <title>Analysis of 21 Apiospora genomes using comparative genomics revels a genus with tremendous synthesis potential of carbohydrate active enzymes and secondary metabolites.</title>
        <authorList>
            <person name="Sorensen T."/>
        </authorList>
    </citation>
    <scope>NUCLEOTIDE SEQUENCE [LARGE SCALE GENOMIC DNA]</scope>
    <source>
        <strain evidence="1 2">CBS 135458</strain>
    </source>
</reference>
<organism evidence="1 2">
    <name type="scientific">Apiospora phragmitis</name>
    <dbReference type="NCBI Taxonomy" id="2905665"/>
    <lineage>
        <taxon>Eukaryota</taxon>
        <taxon>Fungi</taxon>
        <taxon>Dikarya</taxon>
        <taxon>Ascomycota</taxon>
        <taxon>Pezizomycotina</taxon>
        <taxon>Sordariomycetes</taxon>
        <taxon>Xylariomycetidae</taxon>
        <taxon>Amphisphaeriales</taxon>
        <taxon>Apiosporaceae</taxon>
        <taxon>Apiospora</taxon>
    </lineage>
</organism>
<evidence type="ECO:0000313" key="2">
    <source>
        <dbReference type="Proteomes" id="UP001480595"/>
    </source>
</evidence>
<keyword evidence="2" id="KW-1185">Reference proteome</keyword>
<accession>A0ABR1W5P0</accession>
<sequence>MDLPQLPNVDRLLVTADNPARIDLSGMDHARCAALHNYLMHYAWAAEGRPPAQLRVARRRSPPRFHPSLAVFLDAALVRPVNKQWSENHEGVGPESMFFWALGTNEDPEAFFAREDADLHDEDPDSLVCLYWGNEGGGSGGGVYYHQGRHRAAAFLDMWDHDYAMPAAAHPTLERLFEHWRSLVERGVWAVGPRGVEGTIDAFKDADTEKWRDYQIPPTW</sequence>
<dbReference type="EMBL" id="JAQQWL010000003">
    <property type="protein sequence ID" value="KAK8078826.1"/>
    <property type="molecule type" value="Genomic_DNA"/>
</dbReference>
<proteinExistence type="predicted"/>
<dbReference type="RefSeq" id="XP_066719897.1">
    <property type="nucleotide sequence ID" value="XM_066854042.1"/>
</dbReference>
<dbReference type="GeneID" id="92087105"/>
<gene>
    <name evidence="1" type="ORF">PG994_002633</name>
</gene>
<dbReference type="Proteomes" id="UP001480595">
    <property type="component" value="Unassembled WGS sequence"/>
</dbReference>
<evidence type="ECO:0000313" key="1">
    <source>
        <dbReference type="EMBL" id="KAK8078826.1"/>
    </source>
</evidence>